<keyword evidence="4" id="KW-1015">Disulfide bond</keyword>
<dbReference type="PROSITE" id="PS51352">
    <property type="entry name" value="THIOREDOXIN_2"/>
    <property type="match status" value="1"/>
</dbReference>
<keyword evidence="2" id="KW-0813">Transport</keyword>
<dbReference type="CDD" id="cd00158">
    <property type="entry name" value="RHOD"/>
    <property type="match status" value="1"/>
</dbReference>
<dbReference type="Gene3D" id="3.40.30.10">
    <property type="entry name" value="Glutaredoxin"/>
    <property type="match status" value="1"/>
</dbReference>
<dbReference type="PANTHER" id="PTHR45663:SF11">
    <property type="entry name" value="GEO12009P1"/>
    <property type="match status" value="1"/>
</dbReference>
<evidence type="ECO:0000313" key="11">
    <source>
        <dbReference type="Proteomes" id="UP000477386"/>
    </source>
</evidence>
<dbReference type="Gene3D" id="3.40.250.10">
    <property type="entry name" value="Rhodanese-like domain"/>
    <property type="match status" value="1"/>
</dbReference>
<comment type="similarity">
    <text evidence="1">Belongs to the thioredoxin family.</text>
</comment>
<evidence type="ECO:0000256" key="1">
    <source>
        <dbReference type="ARBA" id="ARBA00008987"/>
    </source>
</evidence>
<dbReference type="InterPro" id="IPR001763">
    <property type="entry name" value="Rhodanese-like_dom"/>
</dbReference>
<dbReference type="PANTHER" id="PTHR45663">
    <property type="entry name" value="GEO12009P1"/>
    <property type="match status" value="1"/>
</dbReference>
<evidence type="ECO:0000256" key="2">
    <source>
        <dbReference type="ARBA" id="ARBA00022448"/>
    </source>
</evidence>
<dbReference type="InterPro" id="IPR005746">
    <property type="entry name" value="Thioredoxin"/>
</dbReference>
<feature type="chain" id="PRO_5026961228" description="Thioredoxin" evidence="7">
    <location>
        <begin position="25"/>
        <end position="234"/>
    </location>
</feature>
<keyword evidence="5" id="KW-0676">Redox-active center</keyword>
<evidence type="ECO:0000256" key="6">
    <source>
        <dbReference type="NCBIfam" id="TIGR01068"/>
    </source>
</evidence>
<keyword evidence="7" id="KW-0732">Signal</keyword>
<keyword evidence="11" id="KW-1185">Reference proteome</keyword>
<feature type="domain" description="Thioredoxin" evidence="9">
    <location>
        <begin position="117"/>
        <end position="234"/>
    </location>
</feature>
<dbReference type="PROSITE" id="PS50206">
    <property type="entry name" value="RHODANESE_3"/>
    <property type="match status" value="1"/>
</dbReference>
<dbReference type="EMBL" id="JAAGNZ010000001">
    <property type="protein sequence ID" value="NEU68050.1"/>
    <property type="molecule type" value="Genomic_DNA"/>
</dbReference>
<dbReference type="GO" id="GO:0005737">
    <property type="term" value="C:cytoplasm"/>
    <property type="evidence" value="ECO:0007669"/>
    <property type="project" value="TreeGrafter"/>
</dbReference>
<dbReference type="Pfam" id="PF00085">
    <property type="entry name" value="Thioredoxin"/>
    <property type="match status" value="1"/>
</dbReference>
<evidence type="ECO:0000259" key="8">
    <source>
        <dbReference type="PROSITE" id="PS50206"/>
    </source>
</evidence>
<dbReference type="PROSITE" id="PS00194">
    <property type="entry name" value="THIOREDOXIN_1"/>
    <property type="match status" value="1"/>
</dbReference>
<dbReference type="RefSeq" id="WP_164039296.1">
    <property type="nucleotide sequence ID" value="NZ_JAAGNZ010000001.1"/>
</dbReference>
<dbReference type="CDD" id="cd02947">
    <property type="entry name" value="TRX_family"/>
    <property type="match status" value="1"/>
</dbReference>
<dbReference type="SMART" id="SM00450">
    <property type="entry name" value="RHOD"/>
    <property type="match status" value="1"/>
</dbReference>
<gene>
    <name evidence="10" type="primary">trxA</name>
    <name evidence="10" type="ORF">GK091_14250</name>
</gene>
<protein>
    <recommendedName>
        <fullName evidence="6">Thioredoxin</fullName>
    </recommendedName>
</protein>
<dbReference type="NCBIfam" id="TIGR01068">
    <property type="entry name" value="thioredoxin"/>
    <property type="match status" value="1"/>
</dbReference>
<keyword evidence="3" id="KW-0249">Electron transport</keyword>
<proteinExistence type="inferred from homology"/>
<feature type="domain" description="Rhodanese" evidence="8">
    <location>
        <begin position="38"/>
        <end position="128"/>
    </location>
</feature>
<dbReference type="InterPro" id="IPR036249">
    <property type="entry name" value="Thioredoxin-like_sf"/>
</dbReference>
<evidence type="ECO:0000313" key="10">
    <source>
        <dbReference type="EMBL" id="NEU68050.1"/>
    </source>
</evidence>
<name>A0A6M0IIF4_9BACT</name>
<feature type="signal peptide" evidence="7">
    <location>
        <begin position="1"/>
        <end position="24"/>
    </location>
</feature>
<dbReference type="AlphaFoldDB" id="A0A6M0IIF4"/>
<organism evidence="10 11">
    <name type="scientific">Spirosoma agri</name>
    <dbReference type="NCBI Taxonomy" id="1987381"/>
    <lineage>
        <taxon>Bacteria</taxon>
        <taxon>Pseudomonadati</taxon>
        <taxon>Bacteroidota</taxon>
        <taxon>Cytophagia</taxon>
        <taxon>Cytophagales</taxon>
        <taxon>Cytophagaceae</taxon>
        <taxon>Spirosoma</taxon>
    </lineage>
</organism>
<evidence type="ECO:0000256" key="3">
    <source>
        <dbReference type="ARBA" id="ARBA00022982"/>
    </source>
</evidence>
<evidence type="ECO:0000256" key="7">
    <source>
        <dbReference type="SAM" id="SignalP"/>
    </source>
</evidence>
<dbReference type="InterPro" id="IPR036873">
    <property type="entry name" value="Rhodanese-like_dom_sf"/>
</dbReference>
<dbReference type="InterPro" id="IPR013766">
    <property type="entry name" value="Thioredoxin_domain"/>
</dbReference>
<comment type="caution">
    <text evidence="10">The sequence shown here is derived from an EMBL/GenBank/DDBJ whole genome shotgun (WGS) entry which is preliminary data.</text>
</comment>
<evidence type="ECO:0000256" key="4">
    <source>
        <dbReference type="ARBA" id="ARBA00023157"/>
    </source>
</evidence>
<sequence>MKLHSFTKYALVLSLSFLGQLGMAQTVSVDTFSTMLKQSQQPQLIDVRTPTEFAEGHLPNAVNINSQRTDFSQALGELDKTKPVFVYCLSGGRSKRAVDKLHELGYTDVHELKGGYLKWSSRMMPVEGVNRSNANPQWTTARFDSLIQKEPLVFVDVYASWCAPCQKMAPIIDKLSEEMAGKVTIVKLNADAEKPLMTAYGVDELPTLLVFRNGKLVNREIGFRDEAALRALIK</sequence>
<accession>A0A6M0IIF4</accession>
<dbReference type="InterPro" id="IPR017937">
    <property type="entry name" value="Thioredoxin_CS"/>
</dbReference>
<dbReference type="SUPFAM" id="SSF52821">
    <property type="entry name" value="Rhodanese/Cell cycle control phosphatase"/>
    <property type="match status" value="1"/>
</dbReference>
<evidence type="ECO:0000259" key="9">
    <source>
        <dbReference type="PROSITE" id="PS51352"/>
    </source>
</evidence>
<dbReference type="GO" id="GO:0015035">
    <property type="term" value="F:protein-disulfide reductase activity"/>
    <property type="evidence" value="ECO:0007669"/>
    <property type="project" value="UniProtKB-UniRule"/>
</dbReference>
<dbReference type="SUPFAM" id="SSF52833">
    <property type="entry name" value="Thioredoxin-like"/>
    <property type="match status" value="1"/>
</dbReference>
<reference evidence="10 11" key="1">
    <citation type="submission" date="2020-02" db="EMBL/GenBank/DDBJ databases">
        <title>Draft genome sequence of two Spirosoma agri KCTC 52727 and Spirosoma terrae KCTC 52035.</title>
        <authorList>
            <person name="Rojas J."/>
            <person name="Ambika Manirajan B."/>
            <person name="Ratering S."/>
            <person name="Suarez C."/>
            <person name="Schnell S."/>
        </authorList>
    </citation>
    <scope>NUCLEOTIDE SEQUENCE [LARGE SCALE GENOMIC DNA]</scope>
    <source>
        <strain evidence="10 11">KCTC 52727</strain>
    </source>
</reference>
<dbReference type="Proteomes" id="UP000477386">
    <property type="component" value="Unassembled WGS sequence"/>
</dbReference>
<dbReference type="Pfam" id="PF00581">
    <property type="entry name" value="Rhodanese"/>
    <property type="match status" value="1"/>
</dbReference>
<evidence type="ECO:0000256" key="5">
    <source>
        <dbReference type="ARBA" id="ARBA00023284"/>
    </source>
</evidence>
<dbReference type="PRINTS" id="PR00421">
    <property type="entry name" value="THIOREDOXIN"/>
</dbReference>